<dbReference type="Proteomes" id="UP000006672">
    <property type="component" value="Unassembled WGS sequence"/>
</dbReference>
<dbReference type="GO" id="GO:0016185">
    <property type="term" value="P:synaptic vesicle budding from presynaptic endocytic zone membrane"/>
    <property type="evidence" value="ECO:0007669"/>
    <property type="project" value="TreeGrafter"/>
</dbReference>
<evidence type="ECO:0000256" key="10">
    <source>
        <dbReference type="ARBA" id="ARBA00064895"/>
    </source>
</evidence>
<dbReference type="PANTHER" id="PTHR22951:SF5">
    <property type="entry name" value="PHOSPHATIDYLINOSITOL-BINDING CLATHRIN ASSEMBLY PROTEIN LAP"/>
    <property type="match status" value="1"/>
</dbReference>
<evidence type="ECO:0000256" key="11">
    <source>
        <dbReference type="SAM" id="MobiDB-lite"/>
    </source>
</evidence>
<evidence type="ECO:0000256" key="7">
    <source>
        <dbReference type="ARBA" id="ARBA00023136"/>
    </source>
</evidence>
<feature type="region of interest" description="Disordered" evidence="11">
    <location>
        <begin position="613"/>
        <end position="649"/>
    </location>
</feature>
<dbReference type="CDD" id="cd16985">
    <property type="entry name" value="ANTH_N_AP180"/>
    <property type="match status" value="1"/>
</dbReference>
<dbReference type="InterPro" id="IPR014712">
    <property type="entry name" value="ANTH_dom_sf"/>
</dbReference>
<organism evidence="13 14">
    <name type="scientific">Brugia malayi</name>
    <name type="common">Filarial nematode worm</name>
    <dbReference type="NCBI Taxonomy" id="6279"/>
    <lineage>
        <taxon>Eukaryota</taxon>
        <taxon>Metazoa</taxon>
        <taxon>Ecdysozoa</taxon>
        <taxon>Nematoda</taxon>
        <taxon>Chromadorea</taxon>
        <taxon>Rhabditida</taxon>
        <taxon>Spirurina</taxon>
        <taxon>Spiruromorpha</taxon>
        <taxon>Filarioidea</taxon>
        <taxon>Onchocercidae</taxon>
        <taxon>Brugia</taxon>
    </lineage>
</organism>
<dbReference type="AlphaFoldDB" id="A0A7I4KDJ8"/>
<feature type="compositionally biased region" description="Pro residues" evidence="11">
    <location>
        <begin position="640"/>
        <end position="649"/>
    </location>
</feature>
<dbReference type="Gene3D" id="1.25.40.90">
    <property type="match status" value="1"/>
</dbReference>
<accession>A0A7I4KDJ8</accession>
<evidence type="ECO:0000259" key="12">
    <source>
        <dbReference type="PROSITE" id="PS50942"/>
    </source>
</evidence>
<dbReference type="SUPFAM" id="SSF48464">
    <property type="entry name" value="ENTH/VHS domain"/>
    <property type="match status" value="1"/>
</dbReference>
<dbReference type="GO" id="GO:0072583">
    <property type="term" value="P:clathrin-dependent endocytosis"/>
    <property type="evidence" value="ECO:0007669"/>
    <property type="project" value="InterPro"/>
</dbReference>
<evidence type="ECO:0000256" key="6">
    <source>
        <dbReference type="ARBA" id="ARBA00023034"/>
    </source>
</evidence>
<comment type="subcellular location">
    <subcellularLocation>
        <location evidence="1">Cytoplasmic vesicle</location>
        <location evidence="1">Clathrin-coated vesicle</location>
    </subcellularLocation>
    <subcellularLocation>
        <location evidence="2">Golgi apparatus</location>
    </subcellularLocation>
    <subcellularLocation>
        <location evidence="3">Membrane</location>
        <location evidence="3">Clathrin-coated pit</location>
    </subcellularLocation>
</comment>
<keyword evidence="8" id="KW-0168">Coated pit</keyword>
<dbReference type="InterPro" id="IPR011417">
    <property type="entry name" value="ANTH_dom"/>
</dbReference>
<dbReference type="GO" id="GO:0005794">
    <property type="term" value="C:Golgi apparatus"/>
    <property type="evidence" value="ECO:0007669"/>
    <property type="project" value="UniProtKB-SubCell"/>
</dbReference>
<dbReference type="GO" id="GO:0040011">
    <property type="term" value="P:locomotion"/>
    <property type="evidence" value="ECO:0007669"/>
    <property type="project" value="UniProtKB-ARBA"/>
</dbReference>
<dbReference type="PROSITE" id="PS50942">
    <property type="entry name" value="ENTH"/>
    <property type="match status" value="1"/>
</dbReference>
<keyword evidence="7" id="KW-0472">Membrane</keyword>
<evidence type="ECO:0000256" key="5">
    <source>
        <dbReference type="ARBA" id="ARBA00022583"/>
    </source>
</evidence>
<dbReference type="Gene3D" id="1.20.58.150">
    <property type="entry name" value="ANTH domain"/>
    <property type="match status" value="1"/>
</dbReference>
<dbReference type="GO" id="GO:0005905">
    <property type="term" value="C:clathrin-coated pit"/>
    <property type="evidence" value="ECO:0007669"/>
    <property type="project" value="UniProtKB-SubCell"/>
</dbReference>
<evidence type="ECO:0000313" key="14">
    <source>
        <dbReference type="WBParaSite" id="Bm2517e.1"/>
    </source>
</evidence>
<dbReference type="WBParaSite" id="Bm2517e.1">
    <property type="protein sequence ID" value="Bm2517e.1"/>
    <property type="gene ID" value="WBGene00222778"/>
</dbReference>
<keyword evidence="6" id="KW-0333">Golgi apparatus</keyword>
<dbReference type="InterPro" id="IPR045192">
    <property type="entry name" value="AP180-like"/>
</dbReference>
<dbReference type="GO" id="GO:0030136">
    <property type="term" value="C:clathrin-coated vesicle"/>
    <property type="evidence" value="ECO:0007669"/>
    <property type="project" value="UniProtKB-SubCell"/>
</dbReference>
<evidence type="ECO:0000256" key="3">
    <source>
        <dbReference type="ARBA" id="ARBA00004600"/>
    </source>
</evidence>
<sequence length="649" mass="70410">MQTIEKALHQPMPFTTGGQTITDRLTAAKHSLAGSQLGKTICKATTEELMAPKRKHLDYLLHCTQEPNVSIPSMANLLIERTQNPNWTVVYKALITIHNIMCYGNERFSQYLASCNTTFNLGSFLDKNSAQGHSPMDYTRSSTKHWASLDSVLVGYDMSQHVRRYGKYISEKIYTYRLCAFDFCKVKRGREDGLLRTMNADKLLKTLPILQNQIDALLEFQVTSAELNNGVINCSFILLFRDLIRLFACYNDGVINLLEKYFDMNKKQCRDALDAYKSFLLRLDKVASFLKVAESVGIDRAEIPDLTRAPASLLEALEAHLVYLEGGRAPPTVHHEQFNAAMAQSAPLFSSAQTGIIDDSAKQKYLEEEKERLRLFEEQRKRQAVAAGSSGIDVGGHSFNPFAAAQSSGSNAGRSTKPSYGAAAPVNATPQPMALDPTNPFAQNVFQQQSATVMSTNSAPGFAGYPNIGRTNAFGADFATAFNIGAVAPATTETNGAANLNAYGAQQLPPIPCAATTQAGKFNSGDLDSALSSLADNLSVSGKGTSNHGKPIQWNNQGGVRPAGGAHAMAQPQYAAIPPQQWPPMGVYAPQPGIYAQQPMIGMYAQPGYNPQMQQPAAPPVYGIAPGQTPPQAGQAQQAAPPPPHRPFM</sequence>
<dbReference type="Pfam" id="PF07651">
    <property type="entry name" value="ANTH"/>
    <property type="match status" value="1"/>
</dbReference>
<name>A0A7I4KDJ8_BRUMA</name>
<evidence type="ECO:0000256" key="2">
    <source>
        <dbReference type="ARBA" id="ARBA00004555"/>
    </source>
</evidence>
<dbReference type="GO" id="GO:0005545">
    <property type="term" value="F:1-phosphatidylinositol binding"/>
    <property type="evidence" value="ECO:0007669"/>
    <property type="project" value="InterPro"/>
</dbReference>
<dbReference type="FunFam" id="1.20.58.150:FF:000001">
    <property type="entry name" value="phosphatidylinositol-binding clathrin assembly protein-like isoform X1"/>
    <property type="match status" value="1"/>
</dbReference>
<proteinExistence type="inferred from homology"/>
<evidence type="ECO:0000256" key="4">
    <source>
        <dbReference type="ARBA" id="ARBA00008011"/>
    </source>
</evidence>
<dbReference type="SMART" id="SM00273">
    <property type="entry name" value="ENTH"/>
    <property type="match status" value="1"/>
</dbReference>
<keyword evidence="13" id="KW-1185">Reference proteome</keyword>
<keyword evidence="5" id="KW-0254">Endocytosis</keyword>
<evidence type="ECO:0000313" key="13">
    <source>
        <dbReference type="Proteomes" id="UP000006672"/>
    </source>
</evidence>
<dbReference type="InParanoid" id="A0A7I4KDJ8"/>
<dbReference type="FunFam" id="1.25.40.90:FF:000017">
    <property type="entry name" value="Phosphatidylinositol-binding clathrin assembly protein LAP"/>
    <property type="match status" value="1"/>
</dbReference>
<dbReference type="GO" id="GO:0008021">
    <property type="term" value="C:synaptic vesicle"/>
    <property type="evidence" value="ECO:0007669"/>
    <property type="project" value="TreeGrafter"/>
</dbReference>
<dbReference type="GO" id="GO:0000149">
    <property type="term" value="F:SNARE binding"/>
    <property type="evidence" value="ECO:0007669"/>
    <property type="project" value="TreeGrafter"/>
</dbReference>
<dbReference type="GO" id="GO:0048268">
    <property type="term" value="P:clathrin coat assembly"/>
    <property type="evidence" value="ECO:0007669"/>
    <property type="project" value="InterPro"/>
</dbReference>
<reference evidence="13" key="1">
    <citation type="journal article" date="2007" name="Science">
        <title>Draft genome of the filarial nematode parasite Brugia malayi.</title>
        <authorList>
            <person name="Ghedin E."/>
            <person name="Wang S."/>
            <person name="Spiro D."/>
            <person name="Caler E."/>
            <person name="Zhao Q."/>
            <person name="Crabtree J."/>
            <person name="Allen J.E."/>
            <person name="Delcher A.L."/>
            <person name="Guiliano D.B."/>
            <person name="Miranda-Saavedra D."/>
            <person name="Angiuoli S.V."/>
            <person name="Creasy T."/>
            <person name="Amedeo P."/>
            <person name="Haas B."/>
            <person name="El-Sayed N.M."/>
            <person name="Wortman J.R."/>
            <person name="Feldblyum T."/>
            <person name="Tallon L."/>
            <person name="Schatz M."/>
            <person name="Shumway M."/>
            <person name="Koo H."/>
            <person name="Salzberg S.L."/>
            <person name="Schobel S."/>
            <person name="Pertea M."/>
            <person name="Pop M."/>
            <person name="White O."/>
            <person name="Barton G.J."/>
            <person name="Carlow C.K."/>
            <person name="Crawford M.J."/>
            <person name="Daub J."/>
            <person name="Dimmic M.W."/>
            <person name="Estes C.F."/>
            <person name="Foster J.M."/>
            <person name="Ganatra M."/>
            <person name="Gregory W.F."/>
            <person name="Johnson N.M."/>
            <person name="Jin J."/>
            <person name="Komuniecki R."/>
            <person name="Korf I."/>
            <person name="Kumar S."/>
            <person name="Laney S."/>
            <person name="Li B.W."/>
            <person name="Li W."/>
            <person name="Lindblom T.H."/>
            <person name="Lustigman S."/>
            <person name="Ma D."/>
            <person name="Maina C.V."/>
            <person name="Martin D.M."/>
            <person name="McCarter J.P."/>
            <person name="McReynolds L."/>
            <person name="Mitreva M."/>
            <person name="Nutman T.B."/>
            <person name="Parkinson J."/>
            <person name="Peregrin-Alvarez J.M."/>
            <person name="Poole C."/>
            <person name="Ren Q."/>
            <person name="Saunders L."/>
            <person name="Sluder A.E."/>
            <person name="Smith K."/>
            <person name="Stanke M."/>
            <person name="Unnasch T.R."/>
            <person name="Ware J."/>
            <person name="Wei A.D."/>
            <person name="Weil G."/>
            <person name="Williams D.J."/>
            <person name="Zhang Y."/>
            <person name="Williams S.A."/>
            <person name="Fraser-Liggett C."/>
            <person name="Slatko B."/>
            <person name="Blaxter M.L."/>
            <person name="Scott A.L."/>
        </authorList>
    </citation>
    <scope>NUCLEOTIDE SEQUENCE</scope>
    <source>
        <strain evidence="13">FR3</strain>
    </source>
</reference>
<dbReference type="InterPro" id="IPR013809">
    <property type="entry name" value="ENTH"/>
</dbReference>
<comment type="similarity">
    <text evidence="4">Belongs to the PICALM/SNAP91 family.</text>
</comment>
<reference evidence="14" key="2">
    <citation type="submission" date="2020-12" db="UniProtKB">
        <authorList>
            <consortium name="WormBaseParasite"/>
        </authorList>
    </citation>
    <scope>IDENTIFICATION</scope>
</reference>
<feature type="domain" description="ENTH" evidence="12">
    <location>
        <begin position="29"/>
        <end position="183"/>
    </location>
</feature>
<dbReference type="GO" id="GO:0032050">
    <property type="term" value="F:clathrin heavy chain binding"/>
    <property type="evidence" value="ECO:0007669"/>
    <property type="project" value="TreeGrafter"/>
</dbReference>
<evidence type="ECO:0000256" key="8">
    <source>
        <dbReference type="ARBA" id="ARBA00023176"/>
    </source>
</evidence>
<feature type="compositionally biased region" description="Low complexity" evidence="11">
    <location>
        <begin position="625"/>
        <end position="639"/>
    </location>
</feature>
<comment type="subunit">
    <text evidence="10">Binds clathrin and phosphatidylinositol 4,5-bisphosphate.</text>
</comment>
<dbReference type="FunCoup" id="A0A7I4KDJ8">
    <property type="interactions" value="2099"/>
</dbReference>
<dbReference type="GO" id="GO:0098894">
    <property type="term" value="C:extrinsic component of presynaptic endocytic zone membrane"/>
    <property type="evidence" value="ECO:0007669"/>
    <property type="project" value="TreeGrafter"/>
</dbReference>
<dbReference type="InterPro" id="IPR008942">
    <property type="entry name" value="ENTH_VHS"/>
</dbReference>
<evidence type="ECO:0000256" key="9">
    <source>
        <dbReference type="ARBA" id="ARBA00023329"/>
    </source>
</evidence>
<protein>
    <submittedName>
        <fullName evidence="14">ANTH domain containing protein</fullName>
    </submittedName>
</protein>
<evidence type="ECO:0000256" key="1">
    <source>
        <dbReference type="ARBA" id="ARBA00004132"/>
    </source>
</evidence>
<dbReference type="GO" id="GO:0005546">
    <property type="term" value="F:phosphatidylinositol-4,5-bisphosphate binding"/>
    <property type="evidence" value="ECO:0007669"/>
    <property type="project" value="TreeGrafter"/>
</dbReference>
<keyword evidence="9" id="KW-0968">Cytoplasmic vesicle</keyword>
<dbReference type="SUPFAM" id="SSF89009">
    <property type="entry name" value="GAT-like domain"/>
    <property type="match status" value="1"/>
</dbReference>
<dbReference type="PANTHER" id="PTHR22951">
    <property type="entry name" value="CLATHRIN ASSEMBLY PROTEIN"/>
    <property type="match status" value="1"/>
</dbReference>